<feature type="compositionally biased region" description="Low complexity" evidence="3">
    <location>
        <begin position="15"/>
        <end position="28"/>
    </location>
</feature>
<sequence length="476" mass="51466">MAEPKCSLDNGRAPDLANDAKNNNNYNNNDDDDGNNDYHNPSSSNNAMPPPLFVVPSNVNQDRGRDAASSADDVETYPEGGLLAWLVVLGAWLGLVSSLGLMNTLATFQTYLTEHQLKDYDEGTVGWIFSIYTFVVFFGGLFIGPLFDKHGPRWLVLTGTVSIGASMMLFSISTELWHFILSFGVFCGLGCSLLFTPSLAAVGHFFQARRGLATGIASTGGSIGGIVFPLMLQSLFPRLGWGWSVRVLGFIVLGICCCANLLIRSRLPPAQGATARPDFNIFRNSAFTLTTLGIFLLEFALFIPLTYISSYARSKGFSEAFSFQILPILNAASAFGRALPGYWGDKIGPFNINLIMIIFSIISCLAIWLPAGSYIAGLILFAVTFGFASGSNISITPVCIGMLCKTQNYGRYYATCYTVVSFACLVGVPIGGNILTSNGGDYWGVIVFTGLVYLGALVSLYLAKVCKVGWKPWIIF</sequence>
<keyword evidence="4" id="KW-0812">Transmembrane</keyword>
<feature type="transmembrane region" description="Helical" evidence="4">
    <location>
        <begin position="179"/>
        <end position="200"/>
    </location>
</feature>
<feature type="transmembrane region" description="Helical" evidence="4">
    <location>
        <begin position="412"/>
        <end position="430"/>
    </location>
</feature>
<organism evidence="6 7">
    <name type="scientific">Diaporthe helianthi</name>
    <dbReference type="NCBI Taxonomy" id="158607"/>
    <lineage>
        <taxon>Eukaryota</taxon>
        <taxon>Fungi</taxon>
        <taxon>Dikarya</taxon>
        <taxon>Ascomycota</taxon>
        <taxon>Pezizomycotina</taxon>
        <taxon>Sordariomycetes</taxon>
        <taxon>Sordariomycetidae</taxon>
        <taxon>Diaporthales</taxon>
        <taxon>Diaporthaceae</taxon>
        <taxon>Diaporthe</taxon>
    </lineage>
</organism>
<evidence type="ECO:0000313" key="6">
    <source>
        <dbReference type="EMBL" id="POS76983.1"/>
    </source>
</evidence>
<feature type="transmembrane region" description="Helical" evidence="4">
    <location>
        <begin position="442"/>
        <end position="463"/>
    </location>
</feature>
<protein>
    <submittedName>
        <fullName evidence="6">Major facilitator superfamily transporter</fullName>
    </submittedName>
</protein>
<feature type="transmembrane region" description="Helical" evidence="4">
    <location>
        <begin position="284"/>
        <end position="308"/>
    </location>
</feature>
<dbReference type="FunCoup" id="A0A2P5I396">
    <property type="interactions" value="211"/>
</dbReference>
<feature type="region of interest" description="Disordered" evidence="3">
    <location>
        <begin position="1"/>
        <end position="73"/>
    </location>
</feature>
<keyword evidence="4" id="KW-1133">Transmembrane helix</keyword>
<evidence type="ECO:0000256" key="1">
    <source>
        <dbReference type="ARBA" id="ARBA00004141"/>
    </source>
</evidence>
<dbReference type="CDD" id="cd17352">
    <property type="entry name" value="MFS_MCT_SLC16"/>
    <property type="match status" value="1"/>
</dbReference>
<evidence type="ECO:0000259" key="5">
    <source>
        <dbReference type="PROSITE" id="PS50850"/>
    </source>
</evidence>
<feature type="transmembrane region" description="Helical" evidence="4">
    <location>
        <begin position="212"/>
        <end position="231"/>
    </location>
</feature>
<feature type="compositionally biased region" description="Low complexity" evidence="3">
    <location>
        <begin position="37"/>
        <end position="47"/>
    </location>
</feature>
<dbReference type="Gene3D" id="1.20.1250.20">
    <property type="entry name" value="MFS general substrate transporter like domains"/>
    <property type="match status" value="2"/>
</dbReference>
<dbReference type="Proteomes" id="UP000094444">
    <property type="component" value="Unassembled WGS sequence"/>
</dbReference>
<dbReference type="Pfam" id="PF07690">
    <property type="entry name" value="MFS_1"/>
    <property type="match status" value="1"/>
</dbReference>
<dbReference type="GO" id="GO:0016020">
    <property type="term" value="C:membrane"/>
    <property type="evidence" value="ECO:0007669"/>
    <property type="project" value="UniProtKB-SubCell"/>
</dbReference>
<keyword evidence="7" id="KW-1185">Reference proteome</keyword>
<gene>
    <name evidence="6" type="ORF">DHEL01_v204619</name>
</gene>
<evidence type="ECO:0000256" key="3">
    <source>
        <dbReference type="SAM" id="MobiDB-lite"/>
    </source>
</evidence>
<dbReference type="InParanoid" id="A0A2P5I396"/>
<feature type="transmembrane region" description="Helical" evidence="4">
    <location>
        <begin position="154"/>
        <end position="173"/>
    </location>
</feature>
<comment type="caution">
    <text evidence="6">The sequence shown here is derived from an EMBL/GenBank/DDBJ whole genome shotgun (WGS) entry which is preliminary data.</text>
</comment>
<dbReference type="InterPro" id="IPR036259">
    <property type="entry name" value="MFS_trans_sf"/>
</dbReference>
<comment type="similarity">
    <text evidence="2">Belongs to the major facilitator superfamily. Monocarboxylate porter (TC 2.A.1.13) family.</text>
</comment>
<dbReference type="PANTHER" id="PTHR11360:SF177">
    <property type="entry name" value="RIBOFLAVIN TRANSPORTER MCH5"/>
    <property type="match status" value="1"/>
</dbReference>
<feature type="transmembrane region" description="Helical" evidence="4">
    <location>
        <begin position="320"/>
        <end position="339"/>
    </location>
</feature>
<proteinExistence type="inferred from homology"/>
<dbReference type="SUPFAM" id="SSF103473">
    <property type="entry name" value="MFS general substrate transporter"/>
    <property type="match status" value="1"/>
</dbReference>
<feature type="transmembrane region" description="Helical" evidence="4">
    <location>
        <begin position="375"/>
        <end position="400"/>
    </location>
</feature>
<dbReference type="EMBL" id="MAVT02000312">
    <property type="protein sequence ID" value="POS76983.1"/>
    <property type="molecule type" value="Genomic_DNA"/>
</dbReference>
<reference evidence="6" key="1">
    <citation type="submission" date="2017-09" db="EMBL/GenBank/DDBJ databases">
        <title>Polyketide synthases of a Diaporthe helianthi virulent isolate.</title>
        <authorList>
            <person name="Baroncelli R."/>
        </authorList>
    </citation>
    <scope>NUCLEOTIDE SEQUENCE [LARGE SCALE GENOMIC DNA]</scope>
    <source>
        <strain evidence="6">7/96</strain>
    </source>
</reference>
<feature type="transmembrane region" description="Helical" evidence="4">
    <location>
        <begin position="82"/>
        <end position="105"/>
    </location>
</feature>
<dbReference type="PROSITE" id="PS50850">
    <property type="entry name" value="MFS"/>
    <property type="match status" value="1"/>
</dbReference>
<feature type="transmembrane region" description="Helical" evidence="4">
    <location>
        <begin position="351"/>
        <end position="369"/>
    </location>
</feature>
<feature type="domain" description="Major facilitator superfamily (MFS) profile" evidence="5">
    <location>
        <begin position="83"/>
        <end position="467"/>
    </location>
</feature>
<dbReference type="PANTHER" id="PTHR11360">
    <property type="entry name" value="MONOCARBOXYLATE TRANSPORTER"/>
    <property type="match status" value="1"/>
</dbReference>
<evidence type="ECO:0000256" key="4">
    <source>
        <dbReference type="SAM" id="Phobius"/>
    </source>
</evidence>
<dbReference type="GO" id="GO:0022857">
    <property type="term" value="F:transmembrane transporter activity"/>
    <property type="evidence" value="ECO:0007669"/>
    <property type="project" value="InterPro"/>
</dbReference>
<dbReference type="OrthoDB" id="410267at2759"/>
<name>A0A2P5I396_DIAHE</name>
<accession>A0A2P5I396</accession>
<dbReference type="InterPro" id="IPR020846">
    <property type="entry name" value="MFS_dom"/>
</dbReference>
<dbReference type="InterPro" id="IPR011701">
    <property type="entry name" value="MFS"/>
</dbReference>
<feature type="transmembrane region" description="Helical" evidence="4">
    <location>
        <begin position="125"/>
        <end position="147"/>
    </location>
</feature>
<dbReference type="InterPro" id="IPR050327">
    <property type="entry name" value="Proton-linked_MCT"/>
</dbReference>
<feature type="transmembrane region" description="Helical" evidence="4">
    <location>
        <begin position="243"/>
        <end position="263"/>
    </location>
</feature>
<evidence type="ECO:0000256" key="2">
    <source>
        <dbReference type="ARBA" id="ARBA00006727"/>
    </source>
</evidence>
<dbReference type="AlphaFoldDB" id="A0A2P5I396"/>
<evidence type="ECO:0000313" key="7">
    <source>
        <dbReference type="Proteomes" id="UP000094444"/>
    </source>
</evidence>
<comment type="subcellular location">
    <subcellularLocation>
        <location evidence="1">Membrane</location>
        <topology evidence="1">Multi-pass membrane protein</topology>
    </subcellularLocation>
</comment>
<keyword evidence="4" id="KW-0472">Membrane</keyword>